<evidence type="ECO:0000313" key="2">
    <source>
        <dbReference type="Proteomes" id="UP001412067"/>
    </source>
</evidence>
<dbReference type="Proteomes" id="UP001412067">
    <property type="component" value="Unassembled WGS sequence"/>
</dbReference>
<name>A0ABR2LZN1_9ASPA</name>
<organism evidence="1 2">
    <name type="scientific">Platanthera guangdongensis</name>
    <dbReference type="NCBI Taxonomy" id="2320717"/>
    <lineage>
        <taxon>Eukaryota</taxon>
        <taxon>Viridiplantae</taxon>
        <taxon>Streptophyta</taxon>
        <taxon>Embryophyta</taxon>
        <taxon>Tracheophyta</taxon>
        <taxon>Spermatophyta</taxon>
        <taxon>Magnoliopsida</taxon>
        <taxon>Liliopsida</taxon>
        <taxon>Asparagales</taxon>
        <taxon>Orchidaceae</taxon>
        <taxon>Orchidoideae</taxon>
        <taxon>Orchideae</taxon>
        <taxon>Orchidinae</taxon>
        <taxon>Platanthera</taxon>
    </lineage>
</organism>
<protein>
    <submittedName>
        <fullName evidence="1">Uncharacterized protein</fullName>
    </submittedName>
</protein>
<proteinExistence type="predicted"/>
<gene>
    <name evidence="1" type="ORF">KSP40_PGU022559</name>
</gene>
<sequence>MPPIYLPSQTQPIKHIPNTLYRWNPSTFSPTKKVSQKSTNFLRVNRTKILCNIYLKTFLL</sequence>
<accession>A0ABR2LZN1</accession>
<comment type="caution">
    <text evidence="1">The sequence shown here is derived from an EMBL/GenBank/DDBJ whole genome shotgun (WGS) entry which is preliminary data.</text>
</comment>
<evidence type="ECO:0000313" key="1">
    <source>
        <dbReference type="EMBL" id="KAK8955543.1"/>
    </source>
</evidence>
<keyword evidence="2" id="KW-1185">Reference proteome</keyword>
<reference evidence="1 2" key="1">
    <citation type="journal article" date="2022" name="Nat. Plants">
        <title>Genomes of leafy and leafless Platanthera orchids illuminate the evolution of mycoheterotrophy.</title>
        <authorList>
            <person name="Li M.H."/>
            <person name="Liu K.W."/>
            <person name="Li Z."/>
            <person name="Lu H.C."/>
            <person name="Ye Q.L."/>
            <person name="Zhang D."/>
            <person name="Wang J.Y."/>
            <person name="Li Y.F."/>
            <person name="Zhong Z.M."/>
            <person name="Liu X."/>
            <person name="Yu X."/>
            <person name="Liu D.K."/>
            <person name="Tu X.D."/>
            <person name="Liu B."/>
            <person name="Hao Y."/>
            <person name="Liao X.Y."/>
            <person name="Jiang Y.T."/>
            <person name="Sun W.H."/>
            <person name="Chen J."/>
            <person name="Chen Y.Q."/>
            <person name="Ai Y."/>
            <person name="Zhai J.W."/>
            <person name="Wu S.S."/>
            <person name="Zhou Z."/>
            <person name="Hsiao Y.Y."/>
            <person name="Wu W.L."/>
            <person name="Chen Y.Y."/>
            <person name="Lin Y.F."/>
            <person name="Hsu J.L."/>
            <person name="Li C.Y."/>
            <person name="Wang Z.W."/>
            <person name="Zhao X."/>
            <person name="Zhong W.Y."/>
            <person name="Ma X.K."/>
            <person name="Ma L."/>
            <person name="Huang J."/>
            <person name="Chen G.Z."/>
            <person name="Huang M.Z."/>
            <person name="Huang L."/>
            <person name="Peng D.H."/>
            <person name="Luo Y.B."/>
            <person name="Zou S.Q."/>
            <person name="Chen S.P."/>
            <person name="Lan S."/>
            <person name="Tsai W.C."/>
            <person name="Van de Peer Y."/>
            <person name="Liu Z.J."/>
        </authorList>
    </citation>
    <scope>NUCLEOTIDE SEQUENCE [LARGE SCALE GENOMIC DNA]</scope>
    <source>
        <strain evidence="1">Lor288</strain>
    </source>
</reference>
<dbReference type="EMBL" id="JBBWWR010000013">
    <property type="protein sequence ID" value="KAK8955543.1"/>
    <property type="molecule type" value="Genomic_DNA"/>
</dbReference>